<feature type="region of interest" description="Disordered" evidence="1">
    <location>
        <begin position="1"/>
        <end position="24"/>
    </location>
</feature>
<proteinExistence type="predicted"/>
<dbReference type="Proteomes" id="UP000015102">
    <property type="component" value="Unassembled WGS sequence"/>
</dbReference>
<name>T1GY57_MEGSC</name>
<dbReference type="EnsemblMetazoa" id="MESCA008779-RA">
    <property type="protein sequence ID" value="MESCA008779-PA"/>
    <property type="gene ID" value="MESCA008779"/>
</dbReference>
<feature type="compositionally biased region" description="Low complexity" evidence="1">
    <location>
        <begin position="14"/>
        <end position="24"/>
    </location>
</feature>
<dbReference type="EMBL" id="CAQQ02388767">
    <property type="status" value="NOT_ANNOTATED_CDS"/>
    <property type="molecule type" value="Genomic_DNA"/>
</dbReference>
<sequence length="62" mass="6717">MSSLSASVENLSGSDHQSSQKSNDSSSMCLELALEARNIFLKGTPINFINKTRNIMFGIPVV</sequence>
<accession>T1GY57</accession>
<evidence type="ECO:0000313" key="2">
    <source>
        <dbReference type="EnsemblMetazoa" id="MESCA008779-PA"/>
    </source>
</evidence>
<reference evidence="2" key="2">
    <citation type="submission" date="2015-06" db="UniProtKB">
        <authorList>
            <consortium name="EnsemblMetazoa"/>
        </authorList>
    </citation>
    <scope>IDENTIFICATION</scope>
</reference>
<protein>
    <submittedName>
        <fullName evidence="2">Uncharacterized protein</fullName>
    </submittedName>
</protein>
<reference evidence="3" key="1">
    <citation type="submission" date="2013-02" db="EMBL/GenBank/DDBJ databases">
        <authorList>
            <person name="Hughes D."/>
        </authorList>
    </citation>
    <scope>NUCLEOTIDE SEQUENCE</scope>
    <source>
        <strain>Durham</strain>
        <strain evidence="3">NC isolate 2 -- Noor lab</strain>
    </source>
</reference>
<evidence type="ECO:0000256" key="1">
    <source>
        <dbReference type="SAM" id="MobiDB-lite"/>
    </source>
</evidence>
<feature type="compositionally biased region" description="Polar residues" evidence="1">
    <location>
        <begin position="1"/>
        <end position="13"/>
    </location>
</feature>
<evidence type="ECO:0000313" key="3">
    <source>
        <dbReference type="Proteomes" id="UP000015102"/>
    </source>
</evidence>
<organism evidence="2 3">
    <name type="scientific">Megaselia scalaris</name>
    <name type="common">Humpbacked fly</name>
    <name type="synonym">Phora scalaris</name>
    <dbReference type="NCBI Taxonomy" id="36166"/>
    <lineage>
        <taxon>Eukaryota</taxon>
        <taxon>Metazoa</taxon>
        <taxon>Ecdysozoa</taxon>
        <taxon>Arthropoda</taxon>
        <taxon>Hexapoda</taxon>
        <taxon>Insecta</taxon>
        <taxon>Pterygota</taxon>
        <taxon>Neoptera</taxon>
        <taxon>Endopterygota</taxon>
        <taxon>Diptera</taxon>
        <taxon>Brachycera</taxon>
        <taxon>Muscomorpha</taxon>
        <taxon>Platypezoidea</taxon>
        <taxon>Phoridae</taxon>
        <taxon>Megaseliini</taxon>
        <taxon>Megaselia</taxon>
    </lineage>
</organism>
<keyword evidence="3" id="KW-1185">Reference proteome</keyword>
<dbReference type="HOGENOM" id="CLU_2906642_0_0_1"/>
<dbReference type="AlphaFoldDB" id="T1GY57"/>